<name>A0A424WIK9_ALCXX</name>
<organism evidence="1 2">
    <name type="scientific">Alcaligenes xylosoxydans xylosoxydans</name>
    <name type="common">Achromobacter xylosoxidans</name>
    <dbReference type="NCBI Taxonomy" id="85698"/>
    <lineage>
        <taxon>Bacteria</taxon>
        <taxon>Pseudomonadati</taxon>
        <taxon>Pseudomonadota</taxon>
        <taxon>Betaproteobacteria</taxon>
        <taxon>Burkholderiales</taxon>
        <taxon>Alcaligenaceae</taxon>
        <taxon>Achromobacter</taxon>
    </lineage>
</organism>
<protein>
    <submittedName>
        <fullName evidence="1">Uncharacterized protein</fullName>
    </submittedName>
</protein>
<reference evidence="1 2" key="1">
    <citation type="submission" date="2018-08" db="EMBL/GenBank/DDBJ databases">
        <title>Achromobacter xylosoxidans Genome sequencing and assembly.</title>
        <authorList>
            <person name="Wang R."/>
            <person name="Rensing C."/>
            <person name="Li Y."/>
        </authorList>
    </citation>
    <scope>NUCLEOTIDE SEQUENCE [LARGE SCALE GENOMIC DNA]</scope>
    <source>
        <strain evidence="1 2">GD003A</strain>
    </source>
</reference>
<comment type="caution">
    <text evidence="1">The sequence shown here is derived from an EMBL/GenBank/DDBJ whole genome shotgun (WGS) entry which is preliminary data.</text>
</comment>
<dbReference type="EMBL" id="QVXO01000004">
    <property type="protein sequence ID" value="RPJ93095.1"/>
    <property type="molecule type" value="Genomic_DNA"/>
</dbReference>
<evidence type="ECO:0000313" key="1">
    <source>
        <dbReference type="EMBL" id="RPJ93095.1"/>
    </source>
</evidence>
<evidence type="ECO:0000313" key="2">
    <source>
        <dbReference type="Proteomes" id="UP000285324"/>
    </source>
</evidence>
<dbReference type="OrthoDB" id="9979734at2"/>
<dbReference type="AlphaFoldDB" id="A0A424WIK9"/>
<accession>A0A424WIK9</accession>
<sequence length="121" mass="12618">MESNPNAGESVTRNAPLRDLLAMLHLFPAAADGHIDVAAVDPQLLLTLASRLDLTLGSLLQGIAGIGALLASVPMEETGEAVEIRRTIPSVGALLADLGEVLIYAYELSLACQPNLADYAP</sequence>
<gene>
    <name evidence="1" type="ORF">DY367_04070</name>
</gene>
<proteinExistence type="predicted"/>
<dbReference type="Proteomes" id="UP000285324">
    <property type="component" value="Unassembled WGS sequence"/>
</dbReference>